<reference evidence="2 3" key="1">
    <citation type="journal article" date="2024" name="Commun. Biol.">
        <title>Comparative genomic analysis of thermophilic fungi reveals convergent evolutionary adaptations and gene losses.</title>
        <authorList>
            <person name="Steindorff A.S."/>
            <person name="Aguilar-Pontes M.V."/>
            <person name="Robinson A.J."/>
            <person name="Andreopoulos B."/>
            <person name="LaButti K."/>
            <person name="Kuo A."/>
            <person name="Mondo S."/>
            <person name="Riley R."/>
            <person name="Otillar R."/>
            <person name="Haridas S."/>
            <person name="Lipzen A."/>
            <person name="Grimwood J."/>
            <person name="Schmutz J."/>
            <person name="Clum A."/>
            <person name="Reid I.D."/>
            <person name="Moisan M.C."/>
            <person name="Butler G."/>
            <person name="Nguyen T.T.M."/>
            <person name="Dewar K."/>
            <person name="Conant G."/>
            <person name="Drula E."/>
            <person name="Henrissat B."/>
            <person name="Hansel C."/>
            <person name="Singer S."/>
            <person name="Hutchinson M.I."/>
            <person name="de Vries R.P."/>
            <person name="Natvig D.O."/>
            <person name="Powell A.J."/>
            <person name="Tsang A."/>
            <person name="Grigoriev I.V."/>
        </authorList>
    </citation>
    <scope>NUCLEOTIDE SEQUENCE [LARGE SCALE GENOMIC DNA]</scope>
    <source>
        <strain evidence="2 3">CBS 494.80</strain>
    </source>
</reference>
<evidence type="ECO:0000313" key="2">
    <source>
        <dbReference type="EMBL" id="KAL2070991.1"/>
    </source>
</evidence>
<evidence type="ECO:0000259" key="1">
    <source>
        <dbReference type="Pfam" id="PF06985"/>
    </source>
</evidence>
<gene>
    <name evidence="2" type="ORF">VTL71DRAFT_14017</name>
</gene>
<keyword evidence="3" id="KW-1185">Reference proteome</keyword>
<accession>A0ABR4CLY7</accession>
<dbReference type="PANTHER" id="PTHR33112:SF16">
    <property type="entry name" value="HETEROKARYON INCOMPATIBILITY DOMAIN-CONTAINING PROTEIN"/>
    <property type="match status" value="1"/>
</dbReference>
<evidence type="ECO:0000313" key="3">
    <source>
        <dbReference type="Proteomes" id="UP001595075"/>
    </source>
</evidence>
<dbReference type="InterPro" id="IPR010730">
    <property type="entry name" value="HET"/>
</dbReference>
<dbReference type="PANTHER" id="PTHR33112">
    <property type="entry name" value="DOMAIN PROTEIN, PUTATIVE-RELATED"/>
    <property type="match status" value="1"/>
</dbReference>
<comment type="caution">
    <text evidence="2">The sequence shown here is derived from an EMBL/GenBank/DDBJ whole genome shotgun (WGS) entry which is preliminary data.</text>
</comment>
<proteinExistence type="predicted"/>
<dbReference type="Pfam" id="PF06985">
    <property type="entry name" value="HET"/>
    <property type="match status" value="1"/>
</dbReference>
<sequence>MLCRYCKSLDLDLASTKAWAPHHETMTDLRSSAKAGCHMCMKVVEDYELESYKGAVEDLPLAVRFDRRTRDLAWRQDLGMIATGRNFANIAYYQTWTKRDDPLDKLFGRRMPHKTTNCDEFFGMVQYWIDTCSTTHERCRSTKKPLPSRVIDVGDDITAPRLFITEGKYDDWMALSYCWGSAPPLKTEIATLAQRCREIEWEELPALLRDAFVITRRLGFRYLWVDALCIIQDDANDWAVESMKMAEIYKGAFLTILAESSLDCSVGIFESSSENRPTTPEGVKLHARSERYGLESDLIVCRPSDEIPIFSRDVDGWGRMGPLSDRAWTLQEELLSWRILRFAKGKAWWECQETEWNEWCPEDEKLQDRGLSIPAALPRITLLNGDEKFRDTRCEPLDIWYQAVSDLIKRGISYRSDIFPAISGVAKDTYRHIKQEYKAGLWLDHIHTGLLWSVGYIGAKRTEAYTAPSWSWASLDLSSQRGLGISGRRIYPALNVSGRQHKTANILEVNVITKGKDPFGPVVSGSMKISGPAQTVCSCRIYGTLDCFDGTEKRGTGDRETIGDHSKIAAIPDLRCGEGQGVLHEEWIYLHIASEYSKRCAVALCLILKATGTMGQYIRIGSVGFTVDTLSYVAWPEQTVEII</sequence>
<organism evidence="2 3">
    <name type="scientific">Oculimacula yallundae</name>
    <dbReference type="NCBI Taxonomy" id="86028"/>
    <lineage>
        <taxon>Eukaryota</taxon>
        <taxon>Fungi</taxon>
        <taxon>Dikarya</taxon>
        <taxon>Ascomycota</taxon>
        <taxon>Pezizomycotina</taxon>
        <taxon>Leotiomycetes</taxon>
        <taxon>Helotiales</taxon>
        <taxon>Ploettnerulaceae</taxon>
        <taxon>Oculimacula</taxon>
    </lineage>
</organism>
<protein>
    <recommendedName>
        <fullName evidence="1">Heterokaryon incompatibility domain-containing protein</fullName>
    </recommendedName>
</protein>
<feature type="domain" description="Heterokaryon incompatibility" evidence="1">
    <location>
        <begin position="172"/>
        <end position="332"/>
    </location>
</feature>
<name>A0ABR4CLY7_9HELO</name>
<dbReference type="Proteomes" id="UP001595075">
    <property type="component" value="Unassembled WGS sequence"/>
</dbReference>
<dbReference type="EMBL" id="JAZHXI010000006">
    <property type="protein sequence ID" value="KAL2070991.1"/>
    <property type="molecule type" value="Genomic_DNA"/>
</dbReference>